<organism evidence="1 2">
    <name type="scientific">Pistacia atlantica</name>
    <dbReference type="NCBI Taxonomy" id="434234"/>
    <lineage>
        <taxon>Eukaryota</taxon>
        <taxon>Viridiplantae</taxon>
        <taxon>Streptophyta</taxon>
        <taxon>Embryophyta</taxon>
        <taxon>Tracheophyta</taxon>
        <taxon>Spermatophyta</taxon>
        <taxon>Magnoliopsida</taxon>
        <taxon>eudicotyledons</taxon>
        <taxon>Gunneridae</taxon>
        <taxon>Pentapetalae</taxon>
        <taxon>rosids</taxon>
        <taxon>malvids</taxon>
        <taxon>Sapindales</taxon>
        <taxon>Anacardiaceae</taxon>
        <taxon>Pistacia</taxon>
    </lineage>
</organism>
<gene>
    <name evidence="1" type="ORF">Patl1_20461</name>
</gene>
<dbReference type="EMBL" id="CM047900">
    <property type="protein sequence ID" value="KAJ0100453.1"/>
    <property type="molecule type" value="Genomic_DNA"/>
</dbReference>
<evidence type="ECO:0000313" key="1">
    <source>
        <dbReference type="EMBL" id="KAJ0100453.1"/>
    </source>
</evidence>
<evidence type="ECO:0000313" key="2">
    <source>
        <dbReference type="Proteomes" id="UP001164250"/>
    </source>
</evidence>
<dbReference type="Proteomes" id="UP001164250">
    <property type="component" value="Chromosome 4"/>
</dbReference>
<reference evidence="2" key="1">
    <citation type="journal article" date="2023" name="G3 (Bethesda)">
        <title>Genome assembly and association tests identify interacting loci associated with vigor, precocity, and sex in interspecific pistachio rootstocks.</title>
        <authorList>
            <person name="Palmer W."/>
            <person name="Jacygrad E."/>
            <person name="Sagayaradj S."/>
            <person name="Cavanaugh K."/>
            <person name="Han R."/>
            <person name="Bertier L."/>
            <person name="Beede B."/>
            <person name="Kafkas S."/>
            <person name="Golino D."/>
            <person name="Preece J."/>
            <person name="Michelmore R."/>
        </authorList>
    </citation>
    <scope>NUCLEOTIDE SEQUENCE [LARGE SCALE GENOMIC DNA]</scope>
</reference>
<proteinExistence type="predicted"/>
<protein>
    <submittedName>
        <fullName evidence="1">Uncharacterized protein</fullName>
    </submittedName>
</protein>
<comment type="caution">
    <text evidence="1">The sequence shown here is derived from an EMBL/GenBank/DDBJ whole genome shotgun (WGS) entry which is preliminary data.</text>
</comment>
<keyword evidence="2" id="KW-1185">Reference proteome</keyword>
<accession>A0ACC1BNB4</accession>
<sequence>MFDDQGRAARREAIQRFINMSRGASQPAQELMLNVMACLNEAKIFGSIIDPKTYINMVFTSLNHSFSHFKLDNEQNHKKCTLKGKKKGKKGKKKSNANIAPKKVPMNKESKPKGKCCHRGKDEHWKRNCSIYLAEKKAEKGPSTSEIAKSE</sequence>
<name>A0ACC1BNB4_9ROSI</name>